<feature type="compositionally biased region" description="Low complexity" evidence="1">
    <location>
        <begin position="20"/>
        <end position="30"/>
    </location>
</feature>
<feature type="compositionally biased region" description="Acidic residues" evidence="1">
    <location>
        <begin position="585"/>
        <end position="602"/>
    </location>
</feature>
<feature type="compositionally biased region" description="Basic and acidic residues" evidence="1">
    <location>
        <begin position="548"/>
        <end position="584"/>
    </location>
</feature>
<keyword evidence="2" id="KW-0472">Membrane</keyword>
<evidence type="ECO:0000256" key="2">
    <source>
        <dbReference type="SAM" id="Phobius"/>
    </source>
</evidence>
<feature type="region of interest" description="Disordered" evidence="1">
    <location>
        <begin position="232"/>
        <end position="268"/>
    </location>
</feature>
<dbReference type="KEGG" id="pdo:PSDT_1478"/>
<dbReference type="EMBL" id="AEON01000001">
    <property type="protein sequence ID" value="EFT83093.1"/>
    <property type="molecule type" value="Genomic_DNA"/>
</dbReference>
<feature type="compositionally biased region" description="Basic and acidic residues" evidence="1">
    <location>
        <begin position="1"/>
        <end position="18"/>
    </location>
</feature>
<keyword evidence="4" id="KW-1185">Reference proteome</keyword>
<name>E6JYZ9_PARDN</name>
<dbReference type="Proteomes" id="UP000004946">
    <property type="component" value="Chromosome"/>
</dbReference>
<evidence type="ECO:0000313" key="4">
    <source>
        <dbReference type="Proteomes" id="UP000004946"/>
    </source>
</evidence>
<keyword evidence="2" id="KW-0812">Transmembrane</keyword>
<dbReference type="PATRIC" id="fig|864564.6.peg.1620"/>
<reference evidence="3 4" key="1">
    <citation type="submission" date="2010-12" db="EMBL/GenBank/DDBJ databases">
        <authorList>
            <person name="Muzny D."/>
            <person name="Qin X."/>
            <person name="Buhay C."/>
            <person name="Dugan-Rocha S."/>
            <person name="Ding Y."/>
            <person name="Chen G."/>
            <person name="Hawes A."/>
            <person name="Holder M."/>
            <person name="Jhangiani S."/>
            <person name="Johnson A."/>
            <person name="Khan Z."/>
            <person name="Li Z."/>
            <person name="Liu W."/>
            <person name="Liu X."/>
            <person name="Perez L."/>
            <person name="Shen H."/>
            <person name="Wang Q."/>
            <person name="Watt J."/>
            <person name="Xi L."/>
            <person name="Xin Y."/>
            <person name="Zhou J."/>
            <person name="Deng J."/>
            <person name="Jiang H."/>
            <person name="Liu Y."/>
            <person name="Qu J."/>
            <person name="Song X.-Z."/>
            <person name="Zhang L."/>
            <person name="Villasana D."/>
            <person name="Johnson A."/>
            <person name="Liu J."/>
            <person name="Liyanage D."/>
            <person name="Lorensuhewa L."/>
            <person name="Robinson T."/>
            <person name="Song A."/>
            <person name="Song B.-B."/>
            <person name="Dinh H."/>
            <person name="Thornton R."/>
            <person name="Coyle M."/>
            <person name="Francisco L."/>
            <person name="Jackson L."/>
            <person name="Javaid M."/>
            <person name="Korchina V."/>
            <person name="Kovar C."/>
            <person name="Mata R."/>
            <person name="Mathew T."/>
            <person name="Ngo R."/>
            <person name="Nguyen L."/>
            <person name="Nguyen N."/>
            <person name="Okwuonu G."/>
            <person name="Ongeri F."/>
            <person name="Pham C."/>
            <person name="Simmons D."/>
            <person name="Wilczek-Boney K."/>
            <person name="Hale W."/>
            <person name="Jakkamsetti A."/>
            <person name="Pham P."/>
            <person name="Ruth R."/>
            <person name="San Lucas F."/>
            <person name="Warren J."/>
            <person name="Zhang J."/>
            <person name="Zhao Z."/>
            <person name="Zhou C."/>
            <person name="Zhu D."/>
            <person name="Lee S."/>
            <person name="Bess C."/>
            <person name="Blankenburg K."/>
            <person name="Forbes L."/>
            <person name="Fu Q."/>
            <person name="Gubbala S."/>
            <person name="Hirani K."/>
            <person name="Jayaseelan J.C."/>
            <person name="Lara F."/>
            <person name="Munidasa M."/>
            <person name="Palculict T."/>
            <person name="Patil S."/>
            <person name="Pu L.-L."/>
            <person name="Saada N."/>
            <person name="Tang L."/>
            <person name="Weissenberger G."/>
            <person name="Zhu Y."/>
            <person name="Hemphill L."/>
            <person name="Shang Y."/>
            <person name="Youmans B."/>
            <person name="Ayvaz T."/>
            <person name="Ross M."/>
            <person name="Santibanez J."/>
            <person name="Aqrawi P."/>
            <person name="Gross S."/>
            <person name="Joshi V."/>
            <person name="Fowler G."/>
            <person name="Nazareth L."/>
            <person name="Reid J."/>
            <person name="Worley K."/>
            <person name="Petrosino J."/>
            <person name="Highlander S."/>
            <person name="Gibbs R."/>
        </authorList>
    </citation>
    <scope>NUCLEOTIDE SEQUENCE [LARGE SCALE GENOMIC DNA]</scope>
    <source>
        <strain evidence="3 4">DSM 10105</strain>
    </source>
</reference>
<sequence>MTIYRKDDENLGRDDSFRMADSPADPSSASLTPSEGVGETTQAMAPLTDPVLITPEEAEEHNHGGLEAKGLNPAPNPEANQSPEKESPLESTQAFNPFQDDDFAPLPSPGQPRQVGQSSQESQAAVSGAGTETGAATVEDPSLKPSVLPDPDFETATLLFPTLTMPTGETGAPKAAADSEPTMVNPSPAAMTTATAATETTAAATAATTPMAAANPSLSEETTNLAPVEQGDEARAAADSAETAALGEDALSPQGEATANTPDDQLDPTLEQLVTDFGEDTTDGYNSFGTAGTRGTTGAAELGDGGVSAVERRDADNQRKLIIATLVTLVAVVVILALTYGGLAIRRAMRQTELSNALSTCQATIANLNTASGKLKSQLTNAESLNSSVSASDVDDPGTVNALSDTLTSAQTLTSEIEKVESCDPSMAEERLSDITKTSQSLADRANKTATTLKSNAAAVQKSQAAKAKSDAKTSLQTKVDDANLLYTSSKDRVQDDQTRVNLKAAIDKASTLLKRPKKSLETSDYTDEQKNLEQAMTAVNNSVSAKEQADKAERERQEQLRRQQEDQARRKQAEEDARKKAQDDDGDQGESPGDDSSDDQSGDTSNGNSGNSSSPSPNNSSNSNGNGSGNSSNSHSPASTH</sequence>
<proteinExistence type="predicted"/>
<gene>
    <name evidence="3" type="ORF">HMPREF0620_0098</name>
</gene>
<accession>E6JYZ9</accession>
<feature type="compositionally biased region" description="Polar residues" evidence="1">
    <location>
        <begin position="533"/>
        <end position="546"/>
    </location>
</feature>
<dbReference type="AlphaFoldDB" id="E6JYZ9"/>
<feature type="compositionally biased region" description="Low complexity" evidence="1">
    <location>
        <begin position="188"/>
        <end position="202"/>
    </location>
</feature>
<comment type="caution">
    <text evidence="3">The sequence shown here is derived from an EMBL/GenBank/DDBJ whole genome shotgun (WGS) entry which is preliminary data.</text>
</comment>
<dbReference type="HOGENOM" id="CLU_426315_0_0_11"/>
<protein>
    <submittedName>
        <fullName evidence="3">Uncharacterized protein</fullName>
    </submittedName>
</protein>
<keyword evidence="2" id="KW-1133">Transmembrane helix</keyword>
<feature type="region of interest" description="Disordered" evidence="1">
    <location>
        <begin position="1"/>
        <end position="202"/>
    </location>
</feature>
<feature type="transmembrane region" description="Helical" evidence="2">
    <location>
        <begin position="321"/>
        <end position="345"/>
    </location>
</feature>
<evidence type="ECO:0000313" key="3">
    <source>
        <dbReference type="EMBL" id="EFT83093.1"/>
    </source>
</evidence>
<feature type="region of interest" description="Disordered" evidence="1">
    <location>
        <begin position="517"/>
        <end position="642"/>
    </location>
</feature>
<dbReference type="RefSeq" id="WP_006290030.1">
    <property type="nucleotide sequence ID" value="NZ_AP012333.1"/>
</dbReference>
<organism evidence="3 4">
    <name type="scientific">Parascardovia denticolens DSM 10105 = JCM 12538</name>
    <dbReference type="NCBI Taxonomy" id="864564"/>
    <lineage>
        <taxon>Bacteria</taxon>
        <taxon>Bacillati</taxon>
        <taxon>Actinomycetota</taxon>
        <taxon>Actinomycetes</taxon>
        <taxon>Bifidobacteriales</taxon>
        <taxon>Bifidobacteriaceae</taxon>
        <taxon>Parascardovia</taxon>
    </lineage>
</organism>
<dbReference type="eggNOG" id="ENOG5032BHJ">
    <property type="taxonomic scope" value="Bacteria"/>
</dbReference>
<evidence type="ECO:0000256" key="1">
    <source>
        <dbReference type="SAM" id="MobiDB-lite"/>
    </source>
</evidence>
<feature type="compositionally biased region" description="Low complexity" evidence="1">
    <location>
        <begin position="603"/>
        <end position="635"/>
    </location>
</feature>
<feature type="compositionally biased region" description="Polar residues" evidence="1">
    <location>
        <begin position="114"/>
        <end position="125"/>
    </location>
</feature>